<dbReference type="AlphaFoldDB" id="A0AAU8VEV9"/>
<evidence type="ECO:0000313" key="1">
    <source>
        <dbReference type="EMBL" id="ARB04233.1"/>
    </source>
</evidence>
<organism evidence="1 2">
    <name type="scientific">Neisseria lactamica</name>
    <dbReference type="NCBI Taxonomy" id="486"/>
    <lineage>
        <taxon>Bacteria</taxon>
        <taxon>Pseudomonadati</taxon>
        <taxon>Pseudomonadota</taxon>
        <taxon>Betaproteobacteria</taxon>
        <taxon>Neisseriales</taxon>
        <taxon>Neisseriaceae</taxon>
        <taxon>Neisseria</taxon>
    </lineage>
</organism>
<protein>
    <submittedName>
        <fullName evidence="1">Protein fold 1</fullName>
    </submittedName>
</protein>
<accession>A0AAU8VEV9</accession>
<proteinExistence type="predicted"/>
<reference evidence="1 2" key="1">
    <citation type="submission" date="2017-03" db="EMBL/GenBank/DDBJ databases">
        <title>N. lactamica Y92-1009 whole genome sequence.</title>
        <authorList>
            <person name="Pandey A.K."/>
            <person name="Read R.C."/>
        </authorList>
    </citation>
    <scope>NUCLEOTIDE SEQUENCE [LARGE SCALE GENOMIC DNA]</scope>
    <source>
        <strain evidence="1 2">Y92-1009</strain>
    </source>
</reference>
<sequence>MKIPSFLYACTERKAQIVTETAAVPKSGIRCAAGAGPDKGRPDSLQAHRLWGASFSNVVYKMNKPPIFLF</sequence>
<gene>
    <name evidence="1" type="ORF">B2G52_04495</name>
</gene>
<evidence type="ECO:0000313" key="2">
    <source>
        <dbReference type="Proteomes" id="UP000191249"/>
    </source>
</evidence>
<name>A0AAU8VEV9_NEILA</name>
<dbReference type="EMBL" id="CP019894">
    <property type="protein sequence ID" value="ARB04233.1"/>
    <property type="molecule type" value="Genomic_DNA"/>
</dbReference>
<dbReference type="Proteomes" id="UP000191249">
    <property type="component" value="Chromosome"/>
</dbReference>